<keyword evidence="5" id="KW-0393">Immunoglobulin domain</keyword>
<dbReference type="OrthoDB" id="5917255at2759"/>
<sequence length="1235" mass="142391">MKRIAMFKRGNQHLDHLHLHLHYYYHHHRRKDPDANRRSFELFSMIILLLMLGTIIDNTPRAQSLNIDRNDRLASECPQYCHCSLINDRNNNGEKLNSVQCDAMQLKLIPTLPIWTEYFDMSNNPLVTLDRHSTLSSIPTPDNLVEIDLSHTLLQYVDPMVLSYLFDDGQYVGRTIQRIRFDHNDLAMIPVISSLIEIRSLSLNNNRLVFESIIDLNLFEFYPNLEYLDLSSNFLERIPAHFLVSINQNQSPTPKDYGASLNTLILSNNKIKSIDSDAFKAFPNIRVLKLAKNQLKTISKSWLSPLINLRELDLNNNQIDKIDILAFGSLKSLQILKMRRNHLQGNLSDGTFWGLERLEKLYLDHNQVSQIREGWIYGLDSLRELSLKHNSIEFIKENAWNSVRNLQELNLQSNSLKTIQRKTFDKLANLQSLKLSSNNISFIDEQSFRFLNKLEFLDLSSNQLSWTIEGSNGLFNGLNSLKELRLNQNHIRLIYNHTFNGLKRLESLNLSSNPISSIQRDAFKWFDNLEDLSLNHIELHCDCTLKWFSTWLRSNPLRSRLATNIHCAHPKELVAKTSRSFLDLDLNEMKCQNFLKPYLIEDSDSNKSISAIKNQETSFRCRVTSSTSNDSLVFKWFKDNQIIEANNRVRFETVSEPYTENVTLFTNTLTLKKVEDYDQGRYHCMASNDYGSVYSQKSLVTVVMLPYFTKRPRNVTVKIGHTAKLECAAKGQPAPTISWRKDGDDNFLAAMERRMHVMPSDDVFFIVEVKKSDMGSYSCHAVNNAGSVVSTTILNVIEMPSFVRKMTDKTATIGSTVSLECMTAGIPMPDIVWHKDGELLQPTERHFFTAEGQLLIIVKLKSSDQGTYSCNISNAYGHAFDSSYLSVVTTLAANEFDKSGSHNPLALNSFFLVVRHHAFIVIIIVCCIGFTSFAWIVVICYIRQRHRSYLKETLRSPVDPGSLQRTLSSSSSLTNSDQNFDWSTKEYLLDRHSFRRGKKFSSDENDSVLNSGLSSEQDTGIEDSCPSHADEEHEFSNVLNRTREYSSLPRNCRHSRQSLYSPYHHLNWRQSRDFNSNYHRSSFSLPRRNSKSMFLSFENQITETQDIPQSTVLMAPNLNRKISVLSSKERKLLAKRQKLLMMSLQSSKNETRSHHIDDCFEQVPTQKQNSINKRPNINRSFERSETIFFPQSLLNHHHLQQQQQQFSLSVNNKSGIMRTFSTNEIVPSIRSEYNC</sequence>
<evidence type="ECO:0000256" key="2">
    <source>
        <dbReference type="ARBA" id="ARBA00022729"/>
    </source>
</evidence>
<dbReference type="FunFam" id="2.60.40.10:FF:000107">
    <property type="entry name" value="Myosin, light chain kinase a"/>
    <property type="match status" value="1"/>
</dbReference>
<dbReference type="SMART" id="SM00408">
    <property type="entry name" value="IGc2"/>
    <property type="match status" value="3"/>
</dbReference>
<keyword evidence="3" id="KW-0677">Repeat</keyword>
<reference evidence="9" key="2">
    <citation type="submission" date="2020-01" db="EMBL/GenBank/DDBJ databases">
        <authorList>
            <person name="Korhonen P.K.K."/>
            <person name="Guangxu M.G."/>
            <person name="Wang T.W."/>
            <person name="Stroehlein A.J.S."/>
            <person name="Young N.D."/>
            <person name="Ang C.-S.A."/>
            <person name="Fernando D.W.F."/>
            <person name="Lu H.L."/>
            <person name="Taylor S.T."/>
            <person name="Ehtesham M.E.M."/>
            <person name="Najaraj S.H.N."/>
            <person name="Harsha G.H.G."/>
            <person name="Madugundu A.M."/>
            <person name="Renuse S.R."/>
            <person name="Holt D.H."/>
            <person name="Pandey A.P."/>
            <person name="Papenfuss A.P."/>
            <person name="Gasser R.B.G."/>
            <person name="Fischer K.F."/>
        </authorList>
    </citation>
    <scope>NUCLEOTIDE SEQUENCE</scope>
    <source>
        <strain evidence="9">SSS_KF_BRIS2020</strain>
    </source>
</reference>
<dbReference type="SUPFAM" id="SSF52058">
    <property type="entry name" value="L domain-like"/>
    <property type="match status" value="2"/>
</dbReference>
<dbReference type="PANTHER" id="PTHR45842">
    <property type="entry name" value="SYNAPTIC ADHESION-LIKE MOLECULE SALM"/>
    <property type="match status" value="1"/>
</dbReference>
<feature type="transmembrane region" description="Helical" evidence="7">
    <location>
        <begin position="918"/>
        <end position="942"/>
    </location>
</feature>
<dbReference type="Pfam" id="PF00560">
    <property type="entry name" value="LRR_1"/>
    <property type="match status" value="1"/>
</dbReference>
<dbReference type="InterPro" id="IPR013783">
    <property type="entry name" value="Ig-like_fold"/>
</dbReference>
<evidence type="ECO:0000256" key="4">
    <source>
        <dbReference type="ARBA" id="ARBA00023157"/>
    </source>
</evidence>
<dbReference type="Gene3D" id="3.80.10.10">
    <property type="entry name" value="Ribonuclease Inhibitor"/>
    <property type="match status" value="4"/>
</dbReference>
<dbReference type="InterPro" id="IPR001611">
    <property type="entry name" value="Leu-rich_rpt"/>
</dbReference>
<dbReference type="PROSITE" id="PS51450">
    <property type="entry name" value="LRR"/>
    <property type="match status" value="7"/>
</dbReference>
<proteinExistence type="predicted"/>
<dbReference type="Proteomes" id="UP000070412">
    <property type="component" value="Unassembled WGS sequence"/>
</dbReference>
<organism evidence="9">
    <name type="scientific">Sarcoptes scabiei</name>
    <name type="common">Itch mite</name>
    <name type="synonym">Acarus scabiei</name>
    <dbReference type="NCBI Taxonomy" id="52283"/>
    <lineage>
        <taxon>Eukaryota</taxon>
        <taxon>Metazoa</taxon>
        <taxon>Ecdysozoa</taxon>
        <taxon>Arthropoda</taxon>
        <taxon>Chelicerata</taxon>
        <taxon>Arachnida</taxon>
        <taxon>Acari</taxon>
        <taxon>Acariformes</taxon>
        <taxon>Sarcoptiformes</taxon>
        <taxon>Astigmata</taxon>
        <taxon>Psoroptidia</taxon>
        <taxon>Sarcoptoidea</taxon>
        <taxon>Sarcoptidae</taxon>
        <taxon>Sarcoptinae</taxon>
        <taxon>Sarcoptes</taxon>
    </lineage>
</organism>
<dbReference type="Pfam" id="PF13855">
    <property type="entry name" value="LRR_8"/>
    <property type="match status" value="3"/>
</dbReference>
<dbReference type="InterPro" id="IPR007110">
    <property type="entry name" value="Ig-like_dom"/>
</dbReference>
<dbReference type="FunFam" id="2.60.40.10:FF:000189">
    <property type="entry name" value="Neogenin isoform 3"/>
    <property type="match status" value="1"/>
</dbReference>
<evidence type="ECO:0000256" key="7">
    <source>
        <dbReference type="SAM" id="Phobius"/>
    </source>
</evidence>
<evidence type="ECO:0000313" key="10">
    <source>
        <dbReference type="EnsemblMetazoa" id="KAF7493518.1"/>
    </source>
</evidence>
<dbReference type="InterPro" id="IPR032675">
    <property type="entry name" value="LRR_dom_sf"/>
</dbReference>
<dbReference type="Gene3D" id="2.60.40.10">
    <property type="entry name" value="Immunoglobulins"/>
    <property type="match status" value="3"/>
</dbReference>
<evidence type="ECO:0000313" key="9">
    <source>
        <dbReference type="EMBL" id="KAF7493518.1"/>
    </source>
</evidence>
<dbReference type="InterPro" id="IPR003591">
    <property type="entry name" value="Leu-rich_rpt_typical-subtyp"/>
</dbReference>
<dbReference type="SMART" id="SM00369">
    <property type="entry name" value="LRR_TYP"/>
    <property type="match status" value="13"/>
</dbReference>
<reference evidence="11" key="1">
    <citation type="journal article" date="2020" name="PLoS Negl. Trop. Dis.">
        <title>High-quality nuclear genome for Sarcoptes scabiei-A critical resource for a neglected parasite.</title>
        <authorList>
            <person name="Korhonen P.K."/>
            <person name="Gasser R.B."/>
            <person name="Ma G."/>
            <person name="Wang T."/>
            <person name="Stroehlein A.J."/>
            <person name="Young N.D."/>
            <person name="Ang C.S."/>
            <person name="Fernando D.D."/>
            <person name="Lu H.C."/>
            <person name="Taylor S."/>
            <person name="Reynolds S.L."/>
            <person name="Mofiz E."/>
            <person name="Najaraj S.H."/>
            <person name="Gowda H."/>
            <person name="Madugundu A."/>
            <person name="Renuse S."/>
            <person name="Holt D."/>
            <person name="Pandey A."/>
            <person name="Papenfuss A.T."/>
            <person name="Fischer K."/>
        </authorList>
    </citation>
    <scope>NUCLEOTIDE SEQUENCE [LARGE SCALE GENOMIC DNA]</scope>
</reference>
<keyword evidence="4" id="KW-1015">Disulfide bond</keyword>
<feature type="region of interest" description="Disordered" evidence="6">
    <location>
        <begin position="956"/>
        <end position="976"/>
    </location>
</feature>
<evidence type="ECO:0000256" key="6">
    <source>
        <dbReference type="SAM" id="MobiDB-lite"/>
    </source>
</evidence>
<feature type="compositionally biased region" description="Low complexity" evidence="6">
    <location>
        <begin position="962"/>
        <end position="976"/>
    </location>
</feature>
<dbReference type="InterPro" id="IPR003598">
    <property type="entry name" value="Ig_sub2"/>
</dbReference>
<keyword evidence="2" id="KW-0732">Signal</keyword>
<keyword evidence="7" id="KW-1133">Transmembrane helix</keyword>
<dbReference type="PANTHER" id="PTHR45842:SF21">
    <property type="entry name" value="IG-LIKE DOMAIN-CONTAINING PROTEIN"/>
    <property type="match status" value="1"/>
</dbReference>
<dbReference type="PROSITE" id="PS50835">
    <property type="entry name" value="IG_LIKE"/>
    <property type="match status" value="3"/>
</dbReference>
<dbReference type="EnsemblMetazoa" id="SSS_5905s_mrna">
    <property type="protein sequence ID" value="KAF7493518.1"/>
    <property type="gene ID" value="SSS_5905"/>
</dbReference>
<dbReference type="SUPFAM" id="SSF48726">
    <property type="entry name" value="Immunoglobulin"/>
    <property type="match status" value="3"/>
</dbReference>
<keyword evidence="7" id="KW-0472">Membrane</keyword>
<evidence type="ECO:0000256" key="3">
    <source>
        <dbReference type="ARBA" id="ARBA00022737"/>
    </source>
</evidence>
<reference evidence="10" key="3">
    <citation type="submission" date="2022-06" db="UniProtKB">
        <authorList>
            <consortium name="EnsemblMetazoa"/>
        </authorList>
    </citation>
    <scope>IDENTIFICATION</scope>
</reference>
<dbReference type="InterPro" id="IPR050467">
    <property type="entry name" value="LRFN"/>
</dbReference>
<feature type="domain" description="Ig-like" evidence="8">
    <location>
        <begin position="706"/>
        <end position="795"/>
    </location>
</feature>
<dbReference type="SMART" id="SM00409">
    <property type="entry name" value="IG"/>
    <property type="match status" value="3"/>
</dbReference>
<evidence type="ECO:0000256" key="5">
    <source>
        <dbReference type="ARBA" id="ARBA00023319"/>
    </source>
</evidence>
<feature type="region of interest" description="Disordered" evidence="6">
    <location>
        <begin position="998"/>
        <end position="1028"/>
    </location>
</feature>
<feature type="domain" description="Ig-like" evidence="8">
    <location>
        <begin position="800"/>
        <end position="886"/>
    </location>
</feature>
<dbReference type="InterPro" id="IPR003599">
    <property type="entry name" value="Ig_sub"/>
</dbReference>
<protein>
    <submittedName>
        <fullName evidence="9">Leucine-rich repeats and immunoglobulin-like domains protein 3</fullName>
    </submittedName>
</protein>
<dbReference type="EMBL" id="WVUK01000055">
    <property type="protein sequence ID" value="KAF7493518.1"/>
    <property type="molecule type" value="Genomic_DNA"/>
</dbReference>
<feature type="compositionally biased region" description="Polar residues" evidence="6">
    <location>
        <begin position="1007"/>
        <end position="1018"/>
    </location>
</feature>
<evidence type="ECO:0000259" key="8">
    <source>
        <dbReference type="PROSITE" id="PS50835"/>
    </source>
</evidence>
<accession>A0A834RBP2</accession>
<feature type="transmembrane region" description="Helical" evidence="7">
    <location>
        <begin position="39"/>
        <end position="56"/>
    </location>
</feature>
<dbReference type="InterPro" id="IPR013098">
    <property type="entry name" value="Ig_I-set"/>
</dbReference>
<evidence type="ECO:0000256" key="1">
    <source>
        <dbReference type="ARBA" id="ARBA00022614"/>
    </source>
</evidence>
<name>A0A834RBP2_SARSC</name>
<gene>
    <name evidence="9" type="ORF">SSS_5905</name>
</gene>
<keyword evidence="7" id="KW-0812">Transmembrane</keyword>
<dbReference type="SMART" id="SM00365">
    <property type="entry name" value="LRR_SD22"/>
    <property type="match status" value="9"/>
</dbReference>
<dbReference type="FunFam" id="3.80.10.10:FF:001360">
    <property type="entry name" value="Uncharacterized protein"/>
    <property type="match status" value="1"/>
</dbReference>
<dbReference type="InterPro" id="IPR036179">
    <property type="entry name" value="Ig-like_dom_sf"/>
</dbReference>
<feature type="domain" description="Ig-like" evidence="8">
    <location>
        <begin position="597"/>
        <end position="700"/>
    </location>
</feature>
<keyword evidence="11" id="KW-1185">Reference proteome</keyword>
<keyword evidence="1" id="KW-0433">Leucine-rich repeat</keyword>
<dbReference type="AlphaFoldDB" id="A0A834RBP2"/>
<dbReference type="Pfam" id="PF07679">
    <property type="entry name" value="I-set"/>
    <property type="match status" value="3"/>
</dbReference>
<evidence type="ECO:0000313" key="11">
    <source>
        <dbReference type="Proteomes" id="UP000070412"/>
    </source>
</evidence>